<dbReference type="PANTHER" id="PTHR21485:SF6">
    <property type="entry name" value="N-ACYLNEURAMINATE CYTIDYLYLTRANSFERASE-RELATED"/>
    <property type="match status" value="1"/>
</dbReference>
<dbReference type="PANTHER" id="PTHR21485">
    <property type="entry name" value="HAD SUPERFAMILY MEMBERS CMAS AND KDSC"/>
    <property type="match status" value="1"/>
</dbReference>
<dbReference type="CDD" id="cd02513">
    <property type="entry name" value="CMP-NeuAc_Synthase"/>
    <property type="match status" value="1"/>
</dbReference>
<dbReference type="EMBL" id="WAGX01000005">
    <property type="protein sequence ID" value="KAB1437776.1"/>
    <property type="molecule type" value="Genomic_DNA"/>
</dbReference>
<protein>
    <submittedName>
        <fullName evidence="1">Acylneuraminate cytidylyltransferase family protein</fullName>
    </submittedName>
</protein>
<keyword evidence="1" id="KW-0808">Transferase</keyword>
<organism evidence="1 2">
    <name type="scientific">Candidatus Galacturonatibacter soehngenii</name>
    <dbReference type="NCBI Taxonomy" id="2307010"/>
    <lineage>
        <taxon>Bacteria</taxon>
        <taxon>Bacillati</taxon>
        <taxon>Bacillota</taxon>
        <taxon>Clostridia</taxon>
        <taxon>Lachnospirales</taxon>
        <taxon>Lachnospiraceae</taxon>
        <taxon>Candidatus Galacturonatibacter</taxon>
    </lineage>
</organism>
<comment type="caution">
    <text evidence="1">The sequence shown here is derived from an EMBL/GenBank/DDBJ whole genome shotgun (WGS) entry which is preliminary data.</text>
</comment>
<dbReference type="InterPro" id="IPR050793">
    <property type="entry name" value="CMP-NeuNAc_synthase"/>
</dbReference>
<dbReference type="InterPro" id="IPR029044">
    <property type="entry name" value="Nucleotide-diphossugar_trans"/>
</dbReference>
<dbReference type="SUPFAM" id="SSF53448">
    <property type="entry name" value="Nucleotide-diphospho-sugar transferases"/>
    <property type="match status" value="1"/>
</dbReference>
<sequence length="227" mass="25950">MNFLAIIPARSGSKGIPDKNIKQINNKPLIAYTIEACKKSQIFDEIIVSTDSASYAEIAIQYGASVPFLRSLELASDTAFSNEVILEVLNQYHNQGKDFTYFMLLQPTSPLRKVRHIIESAQIVVEKKADALVSVCKVEHPSFLHVSLDAKGRIQTDCLHKRKRRQDSVMQYRINGAIYIATTEFFMKAKDFYGENTYAYLMKEEESIDIDNEFQFELATWLMSRSE</sequence>
<dbReference type="Proteomes" id="UP000461768">
    <property type="component" value="Unassembled WGS sequence"/>
</dbReference>
<dbReference type="Gene3D" id="3.90.550.10">
    <property type="entry name" value="Spore Coat Polysaccharide Biosynthesis Protein SpsA, Chain A"/>
    <property type="match status" value="1"/>
</dbReference>
<accession>A0A7V7QK72</accession>
<dbReference type="GO" id="GO:0008781">
    <property type="term" value="F:N-acylneuraminate cytidylyltransferase activity"/>
    <property type="evidence" value="ECO:0007669"/>
    <property type="project" value="TreeGrafter"/>
</dbReference>
<reference evidence="1 2" key="2">
    <citation type="submission" date="2020-02" db="EMBL/GenBank/DDBJ databases">
        <title>Candidatus Galacturonibacter soehngenii shows hetero-acetogenic catabolism of galacturonic acid but lacks a canonical carbon monoxide dehydrogenase/acetyl-CoA synthase complex.</title>
        <authorList>
            <person name="Diender M."/>
            <person name="Stouten G.R."/>
            <person name="Petersen J.F."/>
            <person name="Nielsen P.H."/>
            <person name="Dueholm M.S."/>
            <person name="Pronk J.T."/>
            <person name="Van Loosdrecht M.C.M."/>
        </authorList>
    </citation>
    <scope>NUCLEOTIDE SEQUENCE [LARGE SCALE GENOMIC DNA]</scope>
    <source>
        <strain evidence="1">GalUA</strain>
    </source>
</reference>
<dbReference type="InterPro" id="IPR003329">
    <property type="entry name" value="Cytidylyl_trans"/>
</dbReference>
<keyword evidence="1" id="KW-0548">Nucleotidyltransferase</keyword>
<evidence type="ECO:0000313" key="1">
    <source>
        <dbReference type="EMBL" id="KAB1437776.1"/>
    </source>
</evidence>
<dbReference type="AlphaFoldDB" id="A0A7V7QK72"/>
<name>A0A7V7QK72_9FIRM</name>
<dbReference type="OrthoDB" id="9805604at2"/>
<dbReference type="Pfam" id="PF02348">
    <property type="entry name" value="CTP_transf_3"/>
    <property type="match status" value="1"/>
</dbReference>
<keyword evidence="2" id="KW-1185">Reference proteome</keyword>
<reference evidence="1 2" key="1">
    <citation type="submission" date="2019-09" db="EMBL/GenBank/DDBJ databases">
        <authorList>
            <person name="Valk L.C."/>
        </authorList>
    </citation>
    <scope>NUCLEOTIDE SEQUENCE [LARGE SCALE GENOMIC DNA]</scope>
    <source>
        <strain evidence="1">GalUA</strain>
    </source>
</reference>
<evidence type="ECO:0000313" key="2">
    <source>
        <dbReference type="Proteomes" id="UP000461768"/>
    </source>
</evidence>
<proteinExistence type="predicted"/>
<dbReference type="RefSeq" id="WP_151144311.1">
    <property type="nucleotide sequence ID" value="NZ_WAGX01000005.1"/>
</dbReference>
<gene>
    <name evidence="1" type="ORF">F7O84_09275</name>
</gene>